<feature type="transmembrane region" description="Helical" evidence="1">
    <location>
        <begin position="27"/>
        <end position="48"/>
    </location>
</feature>
<evidence type="ECO:0000313" key="3">
    <source>
        <dbReference type="Proteomes" id="UP000177117"/>
    </source>
</evidence>
<name>A0A1F8EKL6_9BACT</name>
<dbReference type="Proteomes" id="UP000177117">
    <property type="component" value="Unassembled WGS sequence"/>
</dbReference>
<keyword evidence="1" id="KW-1133">Transmembrane helix</keyword>
<dbReference type="EMBL" id="MGJD01000006">
    <property type="protein sequence ID" value="OGN01405.1"/>
    <property type="molecule type" value="Genomic_DNA"/>
</dbReference>
<evidence type="ECO:0000256" key="1">
    <source>
        <dbReference type="SAM" id="Phobius"/>
    </source>
</evidence>
<evidence type="ECO:0008006" key="4">
    <source>
        <dbReference type="Google" id="ProtNLM"/>
    </source>
</evidence>
<sequence>MDRRDQLQLLPGTKKRLGIKVKGENRFLYIGSAILGAVIVSMFALGRYQTNLEDQLTQVNDQISIVEKSRKKSEEVGLKVLQQRLSLISELIDSHTYWTKGLTSIAGLMQNDVRLESFSGDANLGSIGIAVQASSYAALARQVASFLTESAISDLSFGKTNTTSEGLVETSITIKFNREFIKNSKK</sequence>
<proteinExistence type="predicted"/>
<gene>
    <name evidence="2" type="ORF">A2650_00790</name>
</gene>
<protein>
    <recommendedName>
        <fullName evidence="4">Fimbrial assembly protein</fullName>
    </recommendedName>
</protein>
<organism evidence="2 3">
    <name type="scientific">Candidatus Yanofskybacteria bacterium RIFCSPHIGHO2_01_FULL_41_53</name>
    <dbReference type="NCBI Taxonomy" id="1802663"/>
    <lineage>
        <taxon>Bacteria</taxon>
        <taxon>Candidatus Yanofskyibacteriota</taxon>
    </lineage>
</organism>
<accession>A0A1F8EKL6</accession>
<evidence type="ECO:0000313" key="2">
    <source>
        <dbReference type="EMBL" id="OGN01405.1"/>
    </source>
</evidence>
<keyword evidence="1" id="KW-0472">Membrane</keyword>
<dbReference type="AlphaFoldDB" id="A0A1F8EKL6"/>
<comment type="caution">
    <text evidence="2">The sequence shown here is derived from an EMBL/GenBank/DDBJ whole genome shotgun (WGS) entry which is preliminary data.</text>
</comment>
<keyword evidence="1" id="KW-0812">Transmembrane</keyword>
<reference evidence="2 3" key="1">
    <citation type="journal article" date="2016" name="Nat. Commun.">
        <title>Thousands of microbial genomes shed light on interconnected biogeochemical processes in an aquifer system.</title>
        <authorList>
            <person name="Anantharaman K."/>
            <person name="Brown C.T."/>
            <person name="Hug L.A."/>
            <person name="Sharon I."/>
            <person name="Castelle C.J."/>
            <person name="Probst A.J."/>
            <person name="Thomas B.C."/>
            <person name="Singh A."/>
            <person name="Wilkins M.J."/>
            <person name="Karaoz U."/>
            <person name="Brodie E.L."/>
            <person name="Williams K.H."/>
            <person name="Hubbard S.S."/>
            <person name="Banfield J.F."/>
        </authorList>
    </citation>
    <scope>NUCLEOTIDE SEQUENCE [LARGE SCALE GENOMIC DNA]</scope>
</reference>